<dbReference type="AlphaFoldDB" id="A0A2N5NIB0"/>
<proteinExistence type="predicted"/>
<feature type="transmembrane region" description="Helical" evidence="1">
    <location>
        <begin position="146"/>
        <end position="164"/>
    </location>
</feature>
<evidence type="ECO:0000256" key="1">
    <source>
        <dbReference type="SAM" id="Phobius"/>
    </source>
</evidence>
<accession>A0A2N5NIB0</accession>
<keyword evidence="1" id="KW-1133">Transmembrane helix</keyword>
<organism evidence="2 3">
    <name type="scientific">Mediterraneibacter gnavus</name>
    <name type="common">Ruminococcus gnavus</name>
    <dbReference type="NCBI Taxonomy" id="33038"/>
    <lineage>
        <taxon>Bacteria</taxon>
        <taxon>Bacillati</taxon>
        <taxon>Bacillota</taxon>
        <taxon>Clostridia</taxon>
        <taxon>Lachnospirales</taxon>
        <taxon>Lachnospiraceae</taxon>
        <taxon>Mediterraneibacter</taxon>
    </lineage>
</organism>
<name>A0A2N5NIB0_MEDGN</name>
<evidence type="ECO:0000313" key="2">
    <source>
        <dbReference type="EMBL" id="PLT55271.1"/>
    </source>
</evidence>
<feature type="transmembrane region" description="Helical" evidence="1">
    <location>
        <begin position="214"/>
        <end position="235"/>
    </location>
</feature>
<gene>
    <name evidence="2" type="ORF">CDL18_08205</name>
</gene>
<feature type="transmembrane region" description="Helical" evidence="1">
    <location>
        <begin position="20"/>
        <end position="43"/>
    </location>
</feature>
<keyword evidence="1" id="KW-0812">Transmembrane</keyword>
<evidence type="ECO:0000313" key="3">
    <source>
        <dbReference type="Proteomes" id="UP000234849"/>
    </source>
</evidence>
<sequence>MTKLIIQHLWSDFKKHCPGILVTLVLCYIATIFVFTFGFWFFMVDSEAYLLSEAELRKMILNGSETYTLLYFIGTAGILLSVILISRKFPVRLLKPIYFCPADMRLKRKSLRSYLGSKVSFCLILFVLLCLSFTGNLLIFFQTPELTLLLFLSCFILIDFSMKADPGNRIPNRELDEALEGKGMSIVNVYWFCLLALEYVALFCQSYLQTSWSSWIIALWIIAMIGNVFAAAYCIRTFLNNMISYENLYFPKQEVTVC</sequence>
<feature type="transmembrane region" description="Helical" evidence="1">
    <location>
        <begin position="185"/>
        <end position="208"/>
    </location>
</feature>
<feature type="transmembrane region" description="Helical" evidence="1">
    <location>
        <begin position="66"/>
        <end position="85"/>
    </location>
</feature>
<dbReference type="EMBL" id="NIHM01000009">
    <property type="protein sequence ID" value="PLT55271.1"/>
    <property type="molecule type" value="Genomic_DNA"/>
</dbReference>
<dbReference type="Proteomes" id="UP000234849">
    <property type="component" value="Unassembled WGS sequence"/>
</dbReference>
<protein>
    <submittedName>
        <fullName evidence="2">Uncharacterized protein</fullName>
    </submittedName>
</protein>
<reference evidence="2 3" key="1">
    <citation type="journal article" date="2017" name="Genome Med.">
        <title>A novel Ruminococcus gnavus clade enriched in inflammatory bowel disease patients.</title>
        <authorList>
            <person name="Hall A.B."/>
            <person name="Yassour M."/>
            <person name="Sauk J."/>
            <person name="Garner A."/>
            <person name="Jiang X."/>
            <person name="Arthur T."/>
            <person name="Lagoudas G.K."/>
            <person name="Vatanen T."/>
            <person name="Fornelos N."/>
            <person name="Wilson R."/>
            <person name="Bertha M."/>
            <person name="Cohen M."/>
            <person name="Garber J."/>
            <person name="Khalili H."/>
            <person name="Gevers D."/>
            <person name="Ananthakrishnan A.N."/>
            <person name="Kugathasan S."/>
            <person name="Lander E.S."/>
            <person name="Blainey P."/>
            <person name="Vlamakis H."/>
            <person name="Xavier R.J."/>
            <person name="Huttenhower C."/>
        </authorList>
    </citation>
    <scope>NUCLEOTIDE SEQUENCE [LARGE SCALE GENOMIC DNA]</scope>
    <source>
        <strain evidence="2 3">RJX1118</strain>
    </source>
</reference>
<feature type="transmembrane region" description="Helical" evidence="1">
    <location>
        <begin position="115"/>
        <end position="140"/>
    </location>
</feature>
<comment type="caution">
    <text evidence="2">The sequence shown here is derived from an EMBL/GenBank/DDBJ whole genome shotgun (WGS) entry which is preliminary data.</text>
</comment>
<dbReference type="RefSeq" id="WP_101879656.1">
    <property type="nucleotide sequence ID" value="NZ_NIHM01000009.1"/>
</dbReference>
<keyword evidence="1" id="KW-0472">Membrane</keyword>